<name>A0A2V2MTD2_9EURY</name>
<protein>
    <submittedName>
        <fullName evidence="1">Uncharacterized protein</fullName>
    </submittedName>
</protein>
<keyword evidence="2" id="KW-1185">Reference proteome</keyword>
<comment type="caution">
    <text evidence="1">The sequence shown here is derived from an EMBL/GenBank/DDBJ whole genome shotgun (WGS) entry which is preliminary data.</text>
</comment>
<accession>A0A2V2MTD2</accession>
<reference evidence="1 2" key="1">
    <citation type="submission" date="2018-05" db="EMBL/GenBank/DDBJ databases">
        <title>Draft genome of Methanospirillum stamsii Pt1.</title>
        <authorList>
            <person name="Dueholm M.S."/>
            <person name="Nielsen P.H."/>
            <person name="Bakmann L.F."/>
            <person name="Otzen D.E."/>
        </authorList>
    </citation>
    <scope>NUCLEOTIDE SEQUENCE [LARGE SCALE GENOMIC DNA]</scope>
    <source>
        <strain evidence="1 2">Pt1</strain>
    </source>
</reference>
<proteinExistence type="predicted"/>
<organism evidence="1 2">
    <name type="scientific">Methanospirillum stamsii</name>
    <dbReference type="NCBI Taxonomy" id="1277351"/>
    <lineage>
        <taxon>Archaea</taxon>
        <taxon>Methanobacteriati</taxon>
        <taxon>Methanobacteriota</taxon>
        <taxon>Stenosarchaea group</taxon>
        <taxon>Methanomicrobia</taxon>
        <taxon>Methanomicrobiales</taxon>
        <taxon>Methanospirillaceae</taxon>
        <taxon>Methanospirillum</taxon>
    </lineage>
</organism>
<gene>
    <name evidence="1" type="ORF">DLD82_17555</name>
</gene>
<evidence type="ECO:0000313" key="1">
    <source>
        <dbReference type="EMBL" id="PWR69580.1"/>
    </source>
</evidence>
<dbReference type="Proteomes" id="UP000245934">
    <property type="component" value="Unassembled WGS sequence"/>
</dbReference>
<evidence type="ECO:0000313" key="2">
    <source>
        <dbReference type="Proteomes" id="UP000245934"/>
    </source>
</evidence>
<dbReference type="EMBL" id="QGMZ01000061">
    <property type="protein sequence ID" value="PWR69580.1"/>
    <property type="molecule type" value="Genomic_DNA"/>
</dbReference>
<dbReference type="AlphaFoldDB" id="A0A2V2MTD2"/>
<sequence>MSEKKDICEDLQPSYRDYTHAGVKAGLSFIPVIGGPISAFFSDKGIVTTLSRQLHVSNFFTLFPLMYKYQRKFYFEHHFLLHPIHLFITFDLKLERDLAAVKSQMEICSWLLD</sequence>